<evidence type="ECO:0000256" key="3">
    <source>
        <dbReference type="ARBA" id="ARBA00023163"/>
    </source>
</evidence>
<keyword evidence="2" id="KW-0238">DNA-binding</keyword>
<evidence type="ECO:0000256" key="1">
    <source>
        <dbReference type="ARBA" id="ARBA00023015"/>
    </source>
</evidence>
<dbReference type="InterPro" id="IPR011711">
    <property type="entry name" value="GntR_C"/>
</dbReference>
<evidence type="ECO:0000313" key="6">
    <source>
        <dbReference type="Proteomes" id="UP000596977"/>
    </source>
</evidence>
<keyword evidence="3" id="KW-0804">Transcription</keyword>
<evidence type="ECO:0000313" key="5">
    <source>
        <dbReference type="EMBL" id="GGA40551.1"/>
    </source>
</evidence>
<evidence type="ECO:0000256" key="2">
    <source>
        <dbReference type="ARBA" id="ARBA00023125"/>
    </source>
</evidence>
<dbReference type="Pfam" id="PF07729">
    <property type="entry name" value="FCD"/>
    <property type="match status" value="1"/>
</dbReference>
<dbReference type="Proteomes" id="UP000596977">
    <property type="component" value="Unassembled WGS sequence"/>
</dbReference>
<gene>
    <name evidence="5" type="ORF">GCM10011499_07650</name>
</gene>
<protein>
    <recommendedName>
        <fullName evidence="4">GntR C-terminal domain-containing protein</fullName>
    </recommendedName>
</protein>
<dbReference type="InterPro" id="IPR008920">
    <property type="entry name" value="TF_FadR/GntR_C"/>
</dbReference>
<dbReference type="GO" id="GO:0003677">
    <property type="term" value="F:DNA binding"/>
    <property type="evidence" value="ECO:0007669"/>
    <property type="project" value="UniProtKB-KW"/>
</dbReference>
<reference evidence="5 6" key="1">
    <citation type="journal article" date="2014" name="Int. J. Syst. Evol. Microbiol.">
        <title>Complete genome sequence of Corynebacterium casei LMG S-19264T (=DSM 44701T), isolated from a smear-ripened cheese.</title>
        <authorList>
            <consortium name="US DOE Joint Genome Institute (JGI-PGF)"/>
            <person name="Walter F."/>
            <person name="Albersmeier A."/>
            <person name="Kalinowski J."/>
            <person name="Ruckert C."/>
        </authorList>
    </citation>
    <scope>NUCLEOTIDE SEQUENCE [LARGE SCALE GENOMIC DNA]</scope>
    <source>
        <strain evidence="5 6">CGMCC 1.15896</strain>
    </source>
</reference>
<feature type="domain" description="GntR C-terminal" evidence="4">
    <location>
        <begin position="1"/>
        <end position="86"/>
    </location>
</feature>
<sequence>MAIESSAAGLAAERATKADEIALEECIKQMEEETDVLLLHEQGDRNFHMTIARMTGNAVIVSMVEALWQQRDQSPMWRRLHDHIYRCNVVR</sequence>
<dbReference type="EMBL" id="BMKB01000001">
    <property type="protein sequence ID" value="GGA40551.1"/>
    <property type="molecule type" value="Genomic_DNA"/>
</dbReference>
<evidence type="ECO:0000259" key="4">
    <source>
        <dbReference type="SMART" id="SM00895"/>
    </source>
</evidence>
<dbReference type="SUPFAM" id="SSF48008">
    <property type="entry name" value="GntR ligand-binding domain-like"/>
    <property type="match status" value="1"/>
</dbReference>
<keyword evidence="1" id="KW-0805">Transcription regulation</keyword>
<comment type="caution">
    <text evidence="5">The sequence shown here is derived from an EMBL/GenBank/DDBJ whole genome shotgun (WGS) entry which is preliminary data.</text>
</comment>
<proteinExistence type="predicted"/>
<keyword evidence="6" id="KW-1185">Reference proteome</keyword>
<dbReference type="AlphaFoldDB" id="A0A916R7M5"/>
<organism evidence="5 6">
    <name type="scientific">Pelagibacterium lentulum</name>
    <dbReference type="NCBI Taxonomy" id="2029865"/>
    <lineage>
        <taxon>Bacteria</taxon>
        <taxon>Pseudomonadati</taxon>
        <taxon>Pseudomonadota</taxon>
        <taxon>Alphaproteobacteria</taxon>
        <taxon>Hyphomicrobiales</taxon>
        <taxon>Devosiaceae</taxon>
        <taxon>Pelagibacterium</taxon>
    </lineage>
</organism>
<dbReference type="Gene3D" id="1.20.120.530">
    <property type="entry name" value="GntR ligand-binding domain-like"/>
    <property type="match status" value="1"/>
</dbReference>
<dbReference type="SMART" id="SM00895">
    <property type="entry name" value="FCD"/>
    <property type="match status" value="1"/>
</dbReference>
<accession>A0A916R7M5</accession>
<name>A0A916R7M5_9HYPH</name>